<gene>
    <name evidence="1" type="ORF">H4317_04830</name>
</gene>
<keyword evidence="2" id="KW-1185">Reference proteome</keyword>
<evidence type="ECO:0000313" key="1">
    <source>
        <dbReference type="EMBL" id="QNH63138.1"/>
    </source>
</evidence>
<dbReference type="Proteomes" id="UP000515489">
    <property type="component" value="Chromosome"/>
</dbReference>
<proteinExistence type="predicted"/>
<dbReference type="PROSITE" id="PS51257">
    <property type="entry name" value="PROKAR_LIPOPROTEIN"/>
    <property type="match status" value="1"/>
</dbReference>
<dbReference type="KEGG" id="hsk:H4317_04830"/>
<dbReference type="AlphaFoldDB" id="A0A7G7W9U5"/>
<dbReference type="RefSeq" id="WP_185889019.1">
    <property type="nucleotide sequence ID" value="NZ_CP060202.1"/>
</dbReference>
<sequence>MLTRIARTTYFALFALLGASSCKKEEPASLEGRWNLTSATLHYYDGADKRIYVQKRTPAPSVAPMAIASSSIINYHTPDTRYAPLVFAQQGRQLTFYFQEGVGIPLEERIVLGLSEKSLTIRWRHRSAANGTYVIEDDYYSRKSGY</sequence>
<accession>A0A7G7W9U5</accession>
<organism evidence="1 2">
    <name type="scientific">Hymenobacter sediminicola</name>
    <dbReference type="NCBI Taxonomy" id="2761579"/>
    <lineage>
        <taxon>Bacteria</taxon>
        <taxon>Pseudomonadati</taxon>
        <taxon>Bacteroidota</taxon>
        <taxon>Cytophagia</taxon>
        <taxon>Cytophagales</taxon>
        <taxon>Hymenobacteraceae</taxon>
        <taxon>Hymenobacter</taxon>
    </lineage>
</organism>
<dbReference type="EMBL" id="CP060202">
    <property type="protein sequence ID" value="QNH63138.1"/>
    <property type="molecule type" value="Genomic_DNA"/>
</dbReference>
<evidence type="ECO:0000313" key="2">
    <source>
        <dbReference type="Proteomes" id="UP000515489"/>
    </source>
</evidence>
<evidence type="ECO:0008006" key="3">
    <source>
        <dbReference type="Google" id="ProtNLM"/>
    </source>
</evidence>
<name>A0A7G7W9U5_9BACT</name>
<reference evidence="1 2" key="1">
    <citation type="submission" date="2020-08" db="EMBL/GenBank/DDBJ databases">
        <title>Hymenobacter sp. S2-20-2 genome sequencing.</title>
        <authorList>
            <person name="Jin L."/>
        </authorList>
    </citation>
    <scope>NUCLEOTIDE SEQUENCE [LARGE SCALE GENOMIC DNA]</scope>
    <source>
        <strain evidence="1 2">S2-20-2</strain>
    </source>
</reference>
<protein>
    <recommendedName>
        <fullName evidence="3">Lipocalin family protein</fullName>
    </recommendedName>
</protein>